<proteinExistence type="predicted"/>
<evidence type="ECO:0000313" key="1">
    <source>
        <dbReference type="EMBL" id="OUQ04940.1"/>
    </source>
</evidence>
<dbReference type="PANTHER" id="PTHR30217">
    <property type="entry name" value="PEPTIDASE U32 FAMILY"/>
    <property type="match status" value="1"/>
</dbReference>
<comment type="caution">
    <text evidence="1">The sequence shown here is derived from an EMBL/GenBank/DDBJ whole genome shotgun (WGS) entry which is preliminary data.</text>
</comment>
<gene>
    <name evidence="1" type="ORF">B5E91_07975</name>
</gene>
<evidence type="ECO:0008006" key="3">
    <source>
        <dbReference type="Google" id="ProtNLM"/>
    </source>
</evidence>
<evidence type="ECO:0000313" key="2">
    <source>
        <dbReference type="Proteomes" id="UP000196258"/>
    </source>
</evidence>
<dbReference type="Pfam" id="PF01136">
    <property type="entry name" value="Peptidase_U32"/>
    <property type="match status" value="1"/>
</dbReference>
<dbReference type="InterPro" id="IPR001539">
    <property type="entry name" value="Peptidase_U32"/>
</dbReference>
<name>A0A1Y4QIJ0_9FIRM</name>
<sequence length="311" mass="36326">MELVVHLNSRKFINDFIEIGIKNFIVGTKYFSCRQALSLDYQELKDLNEQLKDKKLWVLVNALIEEHNLDELVDHLAKLNEIKIAGILFQDFSVLQICKENNYNFEMIYSPDTLNTNQATLNYLKTLGINSAFLAREIPLDEKMMIAKNTDLKTMVQVHGVEYMAYSKRKLLSNYFKETGIDHGVLIDDNLTIQANAVDYRCHIYEDKFGCHVLSEKQLCTLDILSNFSCFDYLYFESLFIDDLKVVEIVSLYQEAINSISKETYGKVSKELISMLHQIENNVEYHHSFMFDATVYKIDDVRKREENERSK</sequence>
<accession>A0A1Y4QIJ0</accession>
<dbReference type="AlphaFoldDB" id="A0A1Y4QIJ0"/>
<dbReference type="RefSeq" id="WP_087256680.1">
    <property type="nucleotide sequence ID" value="NZ_NFLB01000008.1"/>
</dbReference>
<dbReference type="InterPro" id="IPR051454">
    <property type="entry name" value="RNA/ubiquinone_mod_enzymes"/>
</dbReference>
<reference evidence="2" key="1">
    <citation type="submission" date="2017-04" db="EMBL/GenBank/DDBJ databases">
        <title>Function of individual gut microbiota members based on whole genome sequencing of pure cultures obtained from chicken caecum.</title>
        <authorList>
            <person name="Medvecky M."/>
            <person name="Cejkova D."/>
            <person name="Polansky O."/>
            <person name="Karasova D."/>
            <person name="Kubasova T."/>
            <person name="Cizek A."/>
            <person name="Rychlik I."/>
        </authorList>
    </citation>
    <scope>NUCLEOTIDE SEQUENCE [LARGE SCALE GENOMIC DNA]</scope>
    <source>
        <strain evidence="2">An149</strain>
    </source>
</reference>
<organism evidence="1 2">
    <name type="scientific">Thomasclavelia spiroformis</name>
    <dbReference type="NCBI Taxonomy" id="29348"/>
    <lineage>
        <taxon>Bacteria</taxon>
        <taxon>Bacillati</taxon>
        <taxon>Bacillota</taxon>
        <taxon>Erysipelotrichia</taxon>
        <taxon>Erysipelotrichales</taxon>
        <taxon>Coprobacillaceae</taxon>
        <taxon>Thomasclavelia</taxon>
    </lineage>
</organism>
<dbReference type="PANTHER" id="PTHR30217:SF12">
    <property type="entry name" value="U32 FAMILY PEPTIDASE"/>
    <property type="match status" value="1"/>
</dbReference>
<dbReference type="EMBL" id="NFLB01000008">
    <property type="protein sequence ID" value="OUQ04940.1"/>
    <property type="molecule type" value="Genomic_DNA"/>
</dbReference>
<dbReference type="Proteomes" id="UP000196258">
    <property type="component" value="Unassembled WGS sequence"/>
</dbReference>
<protein>
    <recommendedName>
        <fullName evidence="3">U32 family peptidase</fullName>
    </recommendedName>
</protein>